<dbReference type="Proteomes" id="UP000274429">
    <property type="component" value="Unassembled WGS sequence"/>
</dbReference>
<evidence type="ECO:0000313" key="1">
    <source>
        <dbReference type="EMBL" id="VDM27866.1"/>
    </source>
</evidence>
<protein>
    <submittedName>
        <fullName evidence="3">Prefoldin subunit 4</fullName>
    </submittedName>
</protein>
<reference evidence="1 2" key="2">
    <citation type="submission" date="2018-11" db="EMBL/GenBank/DDBJ databases">
        <authorList>
            <consortium name="Pathogen Informatics"/>
        </authorList>
    </citation>
    <scope>NUCLEOTIDE SEQUENCE [LARGE SCALE GENOMIC DNA]</scope>
</reference>
<proteinExistence type="predicted"/>
<evidence type="ECO:0000313" key="3">
    <source>
        <dbReference type="WBParaSite" id="TTAC_0000589201-mRNA-1"/>
    </source>
</evidence>
<accession>A0A0R3WYQ2</accession>
<dbReference type="EMBL" id="UYWX01009501">
    <property type="protein sequence ID" value="VDM27866.1"/>
    <property type="molecule type" value="Genomic_DNA"/>
</dbReference>
<name>A0A0R3WYQ2_HYDTA</name>
<keyword evidence="2" id="KW-1185">Reference proteome</keyword>
<organism evidence="3">
    <name type="scientific">Hydatigena taeniaeformis</name>
    <name type="common">Feline tapeworm</name>
    <name type="synonym">Taenia taeniaeformis</name>
    <dbReference type="NCBI Taxonomy" id="6205"/>
    <lineage>
        <taxon>Eukaryota</taxon>
        <taxon>Metazoa</taxon>
        <taxon>Spiralia</taxon>
        <taxon>Lophotrochozoa</taxon>
        <taxon>Platyhelminthes</taxon>
        <taxon>Cestoda</taxon>
        <taxon>Eucestoda</taxon>
        <taxon>Cyclophyllidea</taxon>
        <taxon>Taeniidae</taxon>
        <taxon>Hydatigera</taxon>
    </lineage>
</organism>
<dbReference type="WBParaSite" id="TTAC_0000589201-mRNA-1">
    <property type="protein sequence ID" value="TTAC_0000589201-mRNA-1"/>
    <property type="gene ID" value="TTAC_0000589201"/>
</dbReference>
<dbReference type="AlphaFoldDB" id="A0A0R3WYQ2"/>
<reference evidence="3" key="1">
    <citation type="submission" date="2017-02" db="UniProtKB">
        <authorList>
            <consortium name="WormBaseParasite"/>
        </authorList>
    </citation>
    <scope>IDENTIFICATION</scope>
</reference>
<gene>
    <name evidence="1" type="ORF">TTAC_LOCUS5877</name>
</gene>
<sequence>MDVEQVAAIVGDKVALLVDSDESAIEHAEVTFAERNTQLTLEIDALKEKLTTLEIVAGCLQYLAPAPGNPLDGFADAICGPGASFLFYFVVMLL</sequence>
<evidence type="ECO:0000313" key="2">
    <source>
        <dbReference type="Proteomes" id="UP000274429"/>
    </source>
</evidence>